<proteinExistence type="predicted"/>
<evidence type="ECO:0000256" key="1">
    <source>
        <dbReference type="SAM" id="MobiDB-lite"/>
    </source>
</evidence>
<reference evidence="3 4" key="1">
    <citation type="submission" date="2015-12" db="EMBL/GenBank/DDBJ databases">
        <title>Complete genome of Lacimicrobium alkaliphilum KCTC 32984.</title>
        <authorList>
            <person name="Kim S.-G."/>
            <person name="Lee Y.-J."/>
        </authorList>
    </citation>
    <scope>NUCLEOTIDE SEQUENCE [LARGE SCALE GENOMIC DNA]</scope>
    <source>
        <strain evidence="3 4">YelD216</strain>
    </source>
</reference>
<accession>A0A0U3AJE8</accession>
<dbReference type="STRING" id="1526571.AT746_07430"/>
<name>A0A0U3AJE8_9ALTE</name>
<dbReference type="RefSeq" id="WP_062478543.1">
    <property type="nucleotide sequence ID" value="NZ_CP013650.1"/>
</dbReference>
<keyword evidence="2" id="KW-0732">Signal</keyword>
<keyword evidence="4" id="KW-1185">Reference proteome</keyword>
<evidence type="ECO:0000313" key="3">
    <source>
        <dbReference type="EMBL" id="ALS98114.1"/>
    </source>
</evidence>
<dbReference type="AlphaFoldDB" id="A0A0U3AJE8"/>
<dbReference type="Proteomes" id="UP000068447">
    <property type="component" value="Chromosome"/>
</dbReference>
<organism evidence="3 4">
    <name type="scientific">Lacimicrobium alkaliphilum</name>
    <dbReference type="NCBI Taxonomy" id="1526571"/>
    <lineage>
        <taxon>Bacteria</taxon>
        <taxon>Pseudomonadati</taxon>
        <taxon>Pseudomonadota</taxon>
        <taxon>Gammaproteobacteria</taxon>
        <taxon>Alteromonadales</taxon>
        <taxon>Alteromonadaceae</taxon>
        <taxon>Lacimicrobium</taxon>
    </lineage>
</organism>
<feature type="compositionally biased region" description="Polar residues" evidence="1">
    <location>
        <begin position="94"/>
        <end position="106"/>
    </location>
</feature>
<dbReference type="KEGG" id="lal:AT746_07430"/>
<gene>
    <name evidence="3" type="ORF">AT746_07430</name>
</gene>
<evidence type="ECO:0000256" key="2">
    <source>
        <dbReference type="SAM" id="SignalP"/>
    </source>
</evidence>
<feature type="region of interest" description="Disordered" evidence="1">
    <location>
        <begin position="83"/>
        <end position="106"/>
    </location>
</feature>
<dbReference type="OrthoDB" id="9869291at2"/>
<protein>
    <submittedName>
        <fullName evidence="3">Uncharacterized protein</fullName>
    </submittedName>
</protein>
<sequence length="106" mass="12278">MKISIKALLLSLALTSSSFSALSASQTNEYMQYSFHYSFSEKVDLALTHYLQFKQEMEHLLSSDIDEQTEDFFRQYQQQASQKLARRPTRLTDALSNHPDSQATYE</sequence>
<feature type="chain" id="PRO_5006835985" evidence="2">
    <location>
        <begin position="24"/>
        <end position="106"/>
    </location>
</feature>
<feature type="signal peptide" evidence="2">
    <location>
        <begin position="1"/>
        <end position="23"/>
    </location>
</feature>
<evidence type="ECO:0000313" key="4">
    <source>
        <dbReference type="Proteomes" id="UP000068447"/>
    </source>
</evidence>
<dbReference type="EMBL" id="CP013650">
    <property type="protein sequence ID" value="ALS98114.1"/>
    <property type="molecule type" value="Genomic_DNA"/>
</dbReference>